<accession>A0A060HHW4</accession>
<name>A0A060HHW4_9ARCH</name>
<evidence type="ECO:0000313" key="2">
    <source>
        <dbReference type="Proteomes" id="UP000027093"/>
    </source>
</evidence>
<organism evidence="1 2">
    <name type="scientific">Nitrososphaera viennensis EN76</name>
    <dbReference type="NCBI Taxonomy" id="926571"/>
    <lineage>
        <taxon>Archaea</taxon>
        <taxon>Nitrososphaerota</taxon>
        <taxon>Nitrososphaeria</taxon>
        <taxon>Nitrososphaerales</taxon>
        <taxon>Nitrososphaeraceae</taxon>
        <taxon>Nitrososphaera</taxon>
    </lineage>
</organism>
<dbReference type="AlphaFoldDB" id="A0A060HHW4"/>
<reference evidence="1 2" key="1">
    <citation type="journal article" date="2014" name="Int. J. Syst. Evol. Microbiol.">
        <title>Nitrososphaera viennensis gen. nov., sp. nov., an aerobic and mesophilic, ammonia-oxidizing archaeon from soil and a member of the archaeal phylum Thaumarchaeota.</title>
        <authorList>
            <person name="Stieglmeier M."/>
            <person name="Klingl A."/>
            <person name="Alves R.J."/>
            <person name="Rittmann S.K."/>
            <person name="Melcher M."/>
            <person name="Leisch N."/>
            <person name="Schleper C."/>
        </authorList>
    </citation>
    <scope>NUCLEOTIDE SEQUENCE [LARGE SCALE GENOMIC DNA]</scope>
    <source>
        <strain evidence="1">EN76</strain>
    </source>
</reference>
<dbReference type="Proteomes" id="UP000027093">
    <property type="component" value="Chromosome"/>
</dbReference>
<sequence>MIRALFRQNPEKSEHDIRKMARSLADLSWNQLLKEYQDISPPVNMEKYEYPGPGKKARYHLNQTLCLIRMPPTNAEQSISMKKKSLNSIFEEIVSRVPIKIESHPL</sequence>
<dbReference type="KEGG" id="nvn:NVIE_006850"/>
<evidence type="ECO:0000313" key="1">
    <source>
        <dbReference type="EMBL" id="AIC14890.1"/>
    </source>
</evidence>
<dbReference type="EMBL" id="CP007536">
    <property type="protein sequence ID" value="AIC14890.1"/>
    <property type="molecule type" value="Genomic_DNA"/>
</dbReference>
<proteinExistence type="predicted"/>
<keyword evidence="2" id="KW-1185">Reference proteome</keyword>
<gene>
    <name evidence="1" type="ORF">NVIE_006850</name>
</gene>
<dbReference type="STRING" id="926571.NVIE_006850"/>
<dbReference type="HOGENOM" id="CLU_2217141_0_0_2"/>
<protein>
    <submittedName>
        <fullName evidence="1">Uncharacterized protein</fullName>
    </submittedName>
</protein>